<feature type="transmembrane region" description="Helical" evidence="6">
    <location>
        <begin position="397"/>
        <end position="414"/>
    </location>
</feature>
<dbReference type="PANTHER" id="PTHR43243">
    <property type="entry name" value="INNER MEMBRANE TRANSPORTER YGJI-RELATED"/>
    <property type="match status" value="1"/>
</dbReference>
<sequence>MVVGQSAPMAHWDLFRKKPIRRPRPSGSECSPQTATPLAPALEPGYLLEFDRDMPFSRNISSTSEKMERTLSIWDLIGFEIGSIIGPGIFVTTGLAAKVYAGPAIALSFVGAAALCVCAGLVYCEFGARIPSAGGAYAYVYSSLGELPAFVVAALMSLQYFGVASGGCRAAANYIVHFCTSVGLPLPGFLLDIPISQGINLSLLAPLQSILLTMIIMRGTNMSTAFGNIVATANVIMIVIFIVVGLMNSDTSNWTDDFCPNGAAGVLSGSSVIFYAFNGFDAVGTLAEEIPNPEKLVPRGLLGSLAIVTVAYVGIGFALTGMVHYSQLDDVAPFAHAFVMKGISWAFYMITFSAVLNCWASSFASIMAQPRLLYAVAKDGLIPSPFKKIDPTTKTPLWGTAFVGGFTALCSGIADFSTLAMTVSCGILLVYVFVGVGLLRIRYSNVFDTSRVYESMFDIALPVYTGSVFIGSLASHQGYAMATWMCVSLAAVSAGMFGLIWAKCGAGTTAGAQFLCPAVPVVPLVSIAANCYVALSLGLGPLVNVVAFVLVCSLAYVAYGASHSKLACRSGLRKALLGNGSKAS</sequence>
<feature type="transmembrane region" description="Helical" evidence="6">
    <location>
        <begin position="345"/>
        <end position="368"/>
    </location>
</feature>
<comment type="caution">
    <text evidence="8">The sequence shown here is derived from an EMBL/GenBank/DDBJ whole genome shotgun (WGS) entry which is preliminary data.</text>
</comment>
<dbReference type="EMBL" id="CAUYUJ010014360">
    <property type="protein sequence ID" value="CAK0840209.1"/>
    <property type="molecule type" value="Genomic_DNA"/>
</dbReference>
<evidence type="ECO:0000256" key="1">
    <source>
        <dbReference type="ARBA" id="ARBA00004141"/>
    </source>
</evidence>
<dbReference type="Pfam" id="PF13906">
    <property type="entry name" value="AA_permease_C"/>
    <property type="match status" value="1"/>
</dbReference>
<dbReference type="Gene3D" id="1.20.1740.10">
    <property type="entry name" value="Amino acid/polyamine transporter I"/>
    <property type="match status" value="1"/>
</dbReference>
<keyword evidence="4 6" id="KW-1133">Transmembrane helix</keyword>
<keyword evidence="2" id="KW-0813">Transport</keyword>
<evidence type="ECO:0000256" key="6">
    <source>
        <dbReference type="SAM" id="Phobius"/>
    </source>
</evidence>
<name>A0ABN9T5G2_9DINO</name>
<keyword evidence="5 6" id="KW-0472">Membrane</keyword>
<feature type="transmembrane region" description="Helical" evidence="6">
    <location>
        <begin position="420"/>
        <end position="443"/>
    </location>
</feature>
<evidence type="ECO:0000313" key="9">
    <source>
        <dbReference type="Proteomes" id="UP001189429"/>
    </source>
</evidence>
<dbReference type="InterPro" id="IPR029485">
    <property type="entry name" value="CAT_C"/>
</dbReference>
<accession>A0ABN9T5G2</accession>
<dbReference type="InterPro" id="IPR002293">
    <property type="entry name" value="AA/rel_permease1"/>
</dbReference>
<proteinExistence type="predicted"/>
<feature type="transmembrane region" description="Helical" evidence="6">
    <location>
        <begin position="455"/>
        <end position="475"/>
    </location>
</feature>
<dbReference type="Proteomes" id="UP001189429">
    <property type="component" value="Unassembled WGS sequence"/>
</dbReference>
<feature type="transmembrane region" description="Helical" evidence="6">
    <location>
        <begin position="103"/>
        <end position="124"/>
    </location>
</feature>
<feature type="transmembrane region" description="Helical" evidence="6">
    <location>
        <begin position="76"/>
        <end position="97"/>
    </location>
</feature>
<feature type="transmembrane region" description="Helical" evidence="6">
    <location>
        <begin position="225"/>
        <end position="246"/>
    </location>
</feature>
<feature type="transmembrane region" description="Helical" evidence="6">
    <location>
        <begin position="301"/>
        <end position="325"/>
    </location>
</feature>
<protein>
    <recommendedName>
        <fullName evidence="7">Cationic amino acid transporter C-terminal domain-containing protein</fullName>
    </recommendedName>
</protein>
<evidence type="ECO:0000313" key="8">
    <source>
        <dbReference type="EMBL" id="CAK0840209.1"/>
    </source>
</evidence>
<feature type="transmembrane region" description="Helical" evidence="6">
    <location>
        <begin position="481"/>
        <end position="502"/>
    </location>
</feature>
<evidence type="ECO:0000256" key="3">
    <source>
        <dbReference type="ARBA" id="ARBA00022692"/>
    </source>
</evidence>
<evidence type="ECO:0000256" key="5">
    <source>
        <dbReference type="ARBA" id="ARBA00023136"/>
    </source>
</evidence>
<evidence type="ECO:0000256" key="4">
    <source>
        <dbReference type="ARBA" id="ARBA00022989"/>
    </source>
</evidence>
<gene>
    <name evidence="8" type="ORF">PCOR1329_LOCUS35703</name>
</gene>
<keyword evidence="3 6" id="KW-0812">Transmembrane</keyword>
<dbReference type="Pfam" id="PF13520">
    <property type="entry name" value="AA_permease_2"/>
    <property type="match status" value="1"/>
</dbReference>
<feature type="transmembrane region" description="Helical" evidence="6">
    <location>
        <begin position="514"/>
        <end position="535"/>
    </location>
</feature>
<evidence type="ECO:0000256" key="2">
    <source>
        <dbReference type="ARBA" id="ARBA00022448"/>
    </source>
</evidence>
<feature type="domain" description="Cationic amino acid transporter C-terminal" evidence="7">
    <location>
        <begin position="514"/>
        <end position="564"/>
    </location>
</feature>
<keyword evidence="9" id="KW-1185">Reference proteome</keyword>
<feature type="transmembrane region" description="Helical" evidence="6">
    <location>
        <begin position="541"/>
        <end position="559"/>
    </location>
</feature>
<feature type="transmembrane region" description="Helical" evidence="6">
    <location>
        <begin position="136"/>
        <end position="162"/>
    </location>
</feature>
<organism evidence="8 9">
    <name type="scientific">Prorocentrum cordatum</name>
    <dbReference type="NCBI Taxonomy" id="2364126"/>
    <lineage>
        <taxon>Eukaryota</taxon>
        <taxon>Sar</taxon>
        <taxon>Alveolata</taxon>
        <taxon>Dinophyceae</taxon>
        <taxon>Prorocentrales</taxon>
        <taxon>Prorocentraceae</taxon>
        <taxon>Prorocentrum</taxon>
    </lineage>
</organism>
<reference evidence="8" key="1">
    <citation type="submission" date="2023-10" db="EMBL/GenBank/DDBJ databases">
        <authorList>
            <person name="Chen Y."/>
            <person name="Shah S."/>
            <person name="Dougan E. K."/>
            <person name="Thang M."/>
            <person name="Chan C."/>
        </authorList>
    </citation>
    <scope>NUCLEOTIDE SEQUENCE [LARGE SCALE GENOMIC DNA]</scope>
</reference>
<evidence type="ECO:0000259" key="7">
    <source>
        <dbReference type="Pfam" id="PF13906"/>
    </source>
</evidence>
<comment type="subcellular location">
    <subcellularLocation>
        <location evidence="1">Membrane</location>
        <topology evidence="1">Multi-pass membrane protein</topology>
    </subcellularLocation>
</comment>
<dbReference type="PANTHER" id="PTHR43243:SF4">
    <property type="entry name" value="CATIONIC AMINO ACID TRANSPORTER 4"/>
    <property type="match status" value="1"/>
</dbReference>